<evidence type="ECO:0000313" key="5">
    <source>
        <dbReference type="EMBL" id="SOY31872.1"/>
    </source>
</evidence>
<feature type="domain" description="AAA" evidence="4">
    <location>
        <begin position="36"/>
        <end position="187"/>
    </location>
</feature>
<dbReference type="AlphaFoldDB" id="A0A2K4ZN90"/>
<evidence type="ECO:0000256" key="1">
    <source>
        <dbReference type="ARBA" id="ARBA00022741"/>
    </source>
</evidence>
<dbReference type="RefSeq" id="WP_103241840.1">
    <property type="nucleotide sequence ID" value="NZ_JANJZD010000035.1"/>
</dbReference>
<evidence type="ECO:0000256" key="2">
    <source>
        <dbReference type="ARBA" id="ARBA00022840"/>
    </source>
</evidence>
<dbReference type="Pfam" id="PF13614">
    <property type="entry name" value="AAA_31"/>
    <property type="match status" value="1"/>
</dbReference>
<proteinExistence type="predicted"/>
<dbReference type="PANTHER" id="PTHR43384">
    <property type="entry name" value="SEPTUM SITE-DETERMINING PROTEIN MIND HOMOLOG, CHLOROPLASTIC-RELATED"/>
    <property type="match status" value="1"/>
</dbReference>
<dbReference type="GO" id="GO:0009898">
    <property type="term" value="C:cytoplasmic side of plasma membrane"/>
    <property type="evidence" value="ECO:0007669"/>
    <property type="project" value="TreeGrafter"/>
</dbReference>
<keyword evidence="1" id="KW-0547">Nucleotide-binding</keyword>
<organism evidence="5 6">
    <name type="scientific">Acetatifactor muris</name>
    <dbReference type="NCBI Taxonomy" id="879566"/>
    <lineage>
        <taxon>Bacteria</taxon>
        <taxon>Bacillati</taxon>
        <taxon>Bacillota</taxon>
        <taxon>Clostridia</taxon>
        <taxon>Lachnospirales</taxon>
        <taxon>Lachnospiraceae</taxon>
        <taxon>Acetatifactor</taxon>
    </lineage>
</organism>
<feature type="region of interest" description="Disordered" evidence="3">
    <location>
        <begin position="1"/>
        <end position="22"/>
    </location>
</feature>
<dbReference type="GO" id="GO:0051782">
    <property type="term" value="P:negative regulation of cell division"/>
    <property type="evidence" value="ECO:0007669"/>
    <property type="project" value="TreeGrafter"/>
</dbReference>
<reference evidence="5 6" key="1">
    <citation type="submission" date="2018-01" db="EMBL/GenBank/DDBJ databases">
        <authorList>
            <person name="Gaut B.S."/>
            <person name="Morton B.R."/>
            <person name="Clegg M.T."/>
            <person name="Duvall M.R."/>
        </authorList>
    </citation>
    <scope>NUCLEOTIDE SEQUENCE [LARGE SCALE GENOMIC DNA]</scope>
    <source>
        <strain evidence="5">GP69</strain>
    </source>
</reference>
<dbReference type="InterPro" id="IPR050625">
    <property type="entry name" value="ParA/MinD_ATPase"/>
</dbReference>
<evidence type="ECO:0000313" key="6">
    <source>
        <dbReference type="Proteomes" id="UP000236311"/>
    </source>
</evidence>
<dbReference type="GO" id="GO:0005524">
    <property type="term" value="F:ATP binding"/>
    <property type="evidence" value="ECO:0007669"/>
    <property type="project" value="UniProtKB-KW"/>
</dbReference>
<name>A0A2K4ZN90_9FIRM</name>
<dbReference type="InterPro" id="IPR027417">
    <property type="entry name" value="P-loop_NTPase"/>
</dbReference>
<dbReference type="Proteomes" id="UP000236311">
    <property type="component" value="Unassembled WGS sequence"/>
</dbReference>
<dbReference type="OrthoDB" id="1705293at2"/>
<dbReference type="InterPro" id="IPR025669">
    <property type="entry name" value="AAA_dom"/>
</dbReference>
<evidence type="ECO:0000259" key="4">
    <source>
        <dbReference type="Pfam" id="PF13614"/>
    </source>
</evidence>
<dbReference type="GO" id="GO:0016887">
    <property type="term" value="F:ATP hydrolysis activity"/>
    <property type="evidence" value="ECO:0007669"/>
    <property type="project" value="TreeGrafter"/>
</dbReference>
<sequence length="270" mass="29788">MNFMKNSIFNRKDGGDDGRMEPEKGNQVLAVWGSPGCGKTTVAVKLAAYLAQQKKDVALLLCDMNTPMLPCICPPGDLEEEHSLGSILAASHVSESLVRHNCITHKRFRHLAIIGMRKGENEYTYPPYERTQAEELLEALRNIAPYVVIDCGSSIANDILSAIALLKSDAVLRMVNCDLKSISYLSSQLPLLKESRWDAEKQYRVASNVYPNEASGHMEQVLGSVAFQIPHSGEVASQTLEGNLFKELGLKDSRAFRKSLESIAKEVFGC</sequence>
<gene>
    <name evidence="5" type="ORF">AMURIS_04621</name>
</gene>
<evidence type="ECO:0000256" key="3">
    <source>
        <dbReference type="SAM" id="MobiDB-lite"/>
    </source>
</evidence>
<dbReference type="PANTHER" id="PTHR43384:SF6">
    <property type="entry name" value="SEPTUM SITE-DETERMINING PROTEIN MIND HOMOLOG, CHLOROPLASTIC"/>
    <property type="match status" value="1"/>
</dbReference>
<dbReference type="Gene3D" id="3.40.50.300">
    <property type="entry name" value="P-loop containing nucleotide triphosphate hydrolases"/>
    <property type="match status" value="1"/>
</dbReference>
<keyword evidence="6" id="KW-1185">Reference proteome</keyword>
<accession>A0A2K4ZN90</accession>
<dbReference type="SUPFAM" id="SSF52540">
    <property type="entry name" value="P-loop containing nucleoside triphosphate hydrolases"/>
    <property type="match status" value="1"/>
</dbReference>
<dbReference type="EMBL" id="OFSM01000033">
    <property type="protein sequence ID" value="SOY31872.1"/>
    <property type="molecule type" value="Genomic_DNA"/>
</dbReference>
<feature type="compositionally biased region" description="Basic and acidic residues" evidence="3">
    <location>
        <begin position="10"/>
        <end position="22"/>
    </location>
</feature>
<dbReference type="GO" id="GO:0005829">
    <property type="term" value="C:cytosol"/>
    <property type="evidence" value="ECO:0007669"/>
    <property type="project" value="TreeGrafter"/>
</dbReference>
<protein>
    <submittedName>
        <fullName evidence="5">CobQ/CobB/MinD/ParA nucleotide binding domain protein</fullName>
    </submittedName>
</protein>
<keyword evidence="2" id="KW-0067">ATP-binding</keyword>